<accession>A0A382G6S1</accession>
<keyword evidence="1" id="KW-1133">Transmembrane helix</keyword>
<keyword evidence="1" id="KW-0812">Transmembrane</keyword>
<proteinExistence type="predicted"/>
<feature type="transmembrane region" description="Helical" evidence="1">
    <location>
        <begin position="12"/>
        <end position="30"/>
    </location>
</feature>
<reference evidence="2" key="1">
    <citation type="submission" date="2018-05" db="EMBL/GenBank/DDBJ databases">
        <authorList>
            <person name="Lanie J.A."/>
            <person name="Ng W.-L."/>
            <person name="Kazmierczak K.M."/>
            <person name="Andrzejewski T.M."/>
            <person name="Davidsen T.M."/>
            <person name="Wayne K.J."/>
            <person name="Tettelin H."/>
            <person name="Glass J.I."/>
            <person name="Rusch D."/>
            <person name="Podicherti R."/>
            <person name="Tsui H.-C.T."/>
            <person name="Winkler M.E."/>
        </authorList>
    </citation>
    <scope>NUCLEOTIDE SEQUENCE</scope>
</reference>
<name>A0A382G6S1_9ZZZZ</name>
<evidence type="ECO:0000256" key="1">
    <source>
        <dbReference type="SAM" id="Phobius"/>
    </source>
</evidence>
<organism evidence="2">
    <name type="scientific">marine metagenome</name>
    <dbReference type="NCBI Taxonomy" id="408172"/>
    <lineage>
        <taxon>unclassified sequences</taxon>
        <taxon>metagenomes</taxon>
        <taxon>ecological metagenomes</taxon>
    </lineage>
</organism>
<feature type="non-terminal residue" evidence="2">
    <location>
        <position position="33"/>
    </location>
</feature>
<dbReference type="EMBL" id="UINC01053700">
    <property type="protein sequence ID" value="SVB70542.1"/>
    <property type="molecule type" value="Genomic_DNA"/>
</dbReference>
<gene>
    <name evidence="2" type="ORF">METZ01_LOCUS223396</name>
</gene>
<protein>
    <submittedName>
        <fullName evidence="2">Uncharacterized protein</fullName>
    </submittedName>
</protein>
<keyword evidence="1" id="KW-0472">Membrane</keyword>
<dbReference type="AlphaFoldDB" id="A0A382G6S1"/>
<feature type="non-terminal residue" evidence="2">
    <location>
        <position position="1"/>
    </location>
</feature>
<evidence type="ECO:0000313" key="2">
    <source>
        <dbReference type="EMBL" id="SVB70542.1"/>
    </source>
</evidence>
<sequence>MNLSSLKKSRITTIIICLIVISSISVGFKLSHV</sequence>